<organism evidence="2 3">
    <name type="scientific">Pseudomarimonas arenosa</name>
    <dbReference type="NCBI Taxonomy" id="2774145"/>
    <lineage>
        <taxon>Bacteria</taxon>
        <taxon>Pseudomonadati</taxon>
        <taxon>Pseudomonadota</taxon>
        <taxon>Gammaproteobacteria</taxon>
        <taxon>Lysobacterales</taxon>
        <taxon>Lysobacteraceae</taxon>
        <taxon>Pseudomarimonas</taxon>
    </lineage>
</organism>
<feature type="signal peptide" evidence="1">
    <location>
        <begin position="1"/>
        <end position="24"/>
    </location>
</feature>
<protein>
    <submittedName>
        <fullName evidence="2">Uncharacterized protein</fullName>
    </submittedName>
</protein>
<dbReference type="AlphaFoldDB" id="A0AAW3ZTZ8"/>
<reference evidence="2 3" key="1">
    <citation type="submission" date="2020-09" db="EMBL/GenBank/DDBJ databases">
        <title>Pseudoxanthomonas sp. CAU 1598 isolated from sand of Yaerae Beach.</title>
        <authorList>
            <person name="Kim W."/>
        </authorList>
    </citation>
    <scope>NUCLEOTIDE SEQUENCE [LARGE SCALE GENOMIC DNA]</scope>
    <source>
        <strain evidence="2 3">CAU 1598</strain>
    </source>
</reference>
<comment type="caution">
    <text evidence="2">The sequence shown here is derived from an EMBL/GenBank/DDBJ whole genome shotgun (WGS) entry which is preliminary data.</text>
</comment>
<dbReference type="RefSeq" id="WP_192031003.1">
    <property type="nucleotide sequence ID" value="NZ_JACYTR010000056.1"/>
</dbReference>
<keyword evidence="1" id="KW-0732">Signal</keyword>
<dbReference type="EMBL" id="JACYTR010000056">
    <property type="protein sequence ID" value="MBD8527586.1"/>
    <property type="molecule type" value="Genomic_DNA"/>
</dbReference>
<evidence type="ECO:0000256" key="1">
    <source>
        <dbReference type="SAM" id="SignalP"/>
    </source>
</evidence>
<accession>A0AAW3ZTZ8</accession>
<gene>
    <name evidence="2" type="ORF">IFO71_17720</name>
</gene>
<sequence>MTPRLGWTSLALLLCGLSTQSAEAGDLSALDRFSLGIGSFHNRLSLEGRVDGSGEFRGSQRDFAEELDIGDRRQIGLAQLSVNFAEKHQLDVRHYSDSRTRTVALNRTLRFDDQVFPVQAALRGSAGFRVNEFTYTYWWSASAQRATGVQLGALRLQGDLALSGQVNVEGGGEASGQASVSEHLYAPLIGLAHRRVLGKQWRLYGEARAIRLSLNGVNGTALSATAGLEWWPWQRLGLALQYSDSRIRAKQAKQGFSGDIEVGFSGPQLILRTRF</sequence>
<evidence type="ECO:0000313" key="2">
    <source>
        <dbReference type="EMBL" id="MBD8527586.1"/>
    </source>
</evidence>
<evidence type="ECO:0000313" key="3">
    <source>
        <dbReference type="Proteomes" id="UP000613768"/>
    </source>
</evidence>
<proteinExistence type="predicted"/>
<dbReference type="Proteomes" id="UP000613768">
    <property type="component" value="Unassembled WGS sequence"/>
</dbReference>
<name>A0AAW3ZTZ8_9GAMM</name>
<feature type="chain" id="PRO_5043778109" evidence="1">
    <location>
        <begin position="25"/>
        <end position="275"/>
    </location>
</feature>
<keyword evidence="3" id="KW-1185">Reference proteome</keyword>